<evidence type="ECO:0000313" key="5">
    <source>
        <dbReference type="Proteomes" id="UP001139031"/>
    </source>
</evidence>
<feature type="compositionally biased region" description="Basic and acidic residues" evidence="1">
    <location>
        <begin position="177"/>
        <end position="201"/>
    </location>
</feature>
<dbReference type="Proteomes" id="UP001139031">
    <property type="component" value="Unassembled WGS sequence"/>
</dbReference>
<proteinExistence type="predicted"/>
<feature type="transmembrane region" description="Helical" evidence="2">
    <location>
        <begin position="46"/>
        <end position="64"/>
    </location>
</feature>
<dbReference type="Pfam" id="PF00989">
    <property type="entry name" value="PAS"/>
    <property type="match status" value="1"/>
</dbReference>
<feature type="transmembrane region" description="Helical" evidence="2">
    <location>
        <begin position="21"/>
        <end position="40"/>
    </location>
</feature>
<dbReference type="NCBIfam" id="TIGR00229">
    <property type="entry name" value="sensory_box"/>
    <property type="match status" value="1"/>
</dbReference>
<dbReference type="RefSeq" id="WP_224189875.1">
    <property type="nucleotide sequence ID" value="NZ_JAIRAU010000001.1"/>
</dbReference>
<name>A0ABS7TIS1_9BACT</name>
<evidence type="ECO:0000256" key="2">
    <source>
        <dbReference type="SAM" id="Phobius"/>
    </source>
</evidence>
<feature type="domain" description="PAS" evidence="3">
    <location>
        <begin position="87"/>
        <end position="151"/>
    </location>
</feature>
<dbReference type="EMBL" id="JAIRAU010000001">
    <property type="protein sequence ID" value="MBZ5708120.1"/>
    <property type="molecule type" value="Genomic_DNA"/>
</dbReference>
<evidence type="ECO:0000313" key="4">
    <source>
        <dbReference type="EMBL" id="MBZ5708120.1"/>
    </source>
</evidence>
<keyword evidence="5" id="KW-1185">Reference proteome</keyword>
<protein>
    <submittedName>
        <fullName evidence="4">PAS domain-containing protein</fullName>
    </submittedName>
</protein>
<evidence type="ECO:0000259" key="3">
    <source>
        <dbReference type="PROSITE" id="PS50112"/>
    </source>
</evidence>
<comment type="caution">
    <text evidence="4">The sequence shown here is derived from an EMBL/GenBank/DDBJ whole genome shotgun (WGS) entry which is preliminary data.</text>
</comment>
<dbReference type="InterPro" id="IPR035965">
    <property type="entry name" value="PAS-like_dom_sf"/>
</dbReference>
<dbReference type="CDD" id="cd00130">
    <property type="entry name" value="PAS"/>
    <property type="match status" value="1"/>
</dbReference>
<dbReference type="Gene3D" id="3.30.450.20">
    <property type="entry name" value="PAS domain"/>
    <property type="match status" value="1"/>
</dbReference>
<evidence type="ECO:0000256" key="1">
    <source>
        <dbReference type="SAM" id="MobiDB-lite"/>
    </source>
</evidence>
<dbReference type="SUPFAM" id="SSF55785">
    <property type="entry name" value="PYP-like sensor domain (PAS domain)"/>
    <property type="match status" value="1"/>
</dbReference>
<keyword evidence="2" id="KW-0472">Membrane</keyword>
<dbReference type="InterPro" id="IPR000014">
    <property type="entry name" value="PAS"/>
</dbReference>
<keyword evidence="2" id="KW-0812">Transmembrane</keyword>
<keyword evidence="2" id="KW-1133">Transmembrane helix</keyword>
<dbReference type="PROSITE" id="PS50112">
    <property type="entry name" value="PAS"/>
    <property type="match status" value="1"/>
</dbReference>
<dbReference type="InterPro" id="IPR013767">
    <property type="entry name" value="PAS_fold"/>
</dbReference>
<sequence>MASPAPFDRLRHAYTRIGPHIRAIGGPRLLTILAASLGLVMVDTRAAGAAAFVLVATAGTAVALGRALRVSARGGASAGDHDVLAGEIRRWRSLVAVADQAIATVTRSGIVTTWNAAAERMYGWRAHEIAGRSLLEVVAEARRAEVAAKLEPRSAGDGTASFETVALHRPRPGRGPRRPDLGREPRGEHELPLHLADRTGDARVTGPRRLTHWRTAAAGSAARR</sequence>
<organism evidence="4 5">
    <name type="scientific">Nannocystis pusilla</name>
    <dbReference type="NCBI Taxonomy" id="889268"/>
    <lineage>
        <taxon>Bacteria</taxon>
        <taxon>Pseudomonadati</taxon>
        <taxon>Myxococcota</taxon>
        <taxon>Polyangia</taxon>
        <taxon>Nannocystales</taxon>
        <taxon>Nannocystaceae</taxon>
        <taxon>Nannocystis</taxon>
    </lineage>
</organism>
<reference evidence="4" key="1">
    <citation type="submission" date="2021-08" db="EMBL/GenBank/DDBJ databases">
        <authorList>
            <person name="Stevens D.C."/>
        </authorList>
    </citation>
    <scope>NUCLEOTIDE SEQUENCE</scope>
    <source>
        <strain evidence="4">DSM 53165</strain>
    </source>
</reference>
<feature type="region of interest" description="Disordered" evidence="1">
    <location>
        <begin position="151"/>
        <end position="224"/>
    </location>
</feature>
<dbReference type="SMART" id="SM00091">
    <property type="entry name" value="PAS"/>
    <property type="match status" value="1"/>
</dbReference>
<accession>A0ABS7TIS1</accession>
<gene>
    <name evidence="4" type="ORF">K7C98_02545</name>
</gene>